<evidence type="ECO:0000313" key="5">
    <source>
        <dbReference type="EMBL" id="GLC55071.1"/>
    </source>
</evidence>
<gene>
    <name evidence="5" type="primary">PLEST008989</name>
    <name evidence="5" type="ORF">PLESTB_000940500</name>
</gene>
<evidence type="ECO:0000256" key="3">
    <source>
        <dbReference type="PROSITE-ProRule" id="PRU00023"/>
    </source>
</evidence>
<accession>A0A9W6BPE4</accession>
<dbReference type="SUPFAM" id="SSF48403">
    <property type="entry name" value="Ankyrin repeat"/>
    <property type="match status" value="1"/>
</dbReference>
<reference evidence="5 6" key="1">
    <citation type="journal article" date="2023" name="Commun. Biol.">
        <title>Reorganization of the ancestral sex-determining regions during the evolution of trioecy in Pleodorina starrii.</title>
        <authorList>
            <person name="Takahashi K."/>
            <person name="Suzuki S."/>
            <person name="Kawai-Toyooka H."/>
            <person name="Yamamoto K."/>
            <person name="Hamaji T."/>
            <person name="Ootsuki R."/>
            <person name="Yamaguchi H."/>
            <person name="Kawachi M."/>
            <person name="Higashiyama T."/>
            <person name="Nozaki H."/>
        </authorList>
    </citation>
    <scope>NUCLEOTIDE SEQUENCE [LARGE SCALE GENOMIC DNA]</scope>
    <source>
        <strain evidence="5 6">NIES-4479</strain>
    </source>
</reference>
<dbReference type="SMART" id="SM00248">
    <property type="entry name" value="ANK"/>
    <property type="match status" value="5"/>
</dbReference>
<feature type="compositionally biased region" description="Polar residues" evidence="4">
    <location>
        <begin position="676"/>
        <end position="685"/>
    </location>
</feature>
<dbReference type="Pfam" id="PF13920">
    <property type="entry name" value="zf-C3HC4_3"/>
    <property type="match status" value="1"/>
</dbReference>
<dbReference type="PANTHER" id="PTHR24171:SF10">
    <property type="entry name" value="ANKYRIN REPEAT DOMAIN-CONTAINING PROTEIN 29-LIKE"/>
    <property type="match status" value="1"/>
</dbReference>
<dbReference type="Gene3D" id="3.30.40.10">
    <property type="entry name" value="Zinc/RING finger domain, C3HC4 (zinc finger)"/>
    <property type="match status" value="1"/>
</dbReference>
<dbReference type="Pfam" id="PF13637">
    <property type="entry name" value="Ank_4"/>
    <property type="match status" value="1"/>
</dbReference>
<evidence type="ECO:0000256" key="1">
    <source>
        <dbReference type="ARBA" id="ARBA00022737"/>
    </source>
</evidence>
<dbReference type="InterPro" id="IPR013083">
    <property type="entry name" value="Znf_RING/FYVE/PHD"/>
</dbReference>
<feature type="compositionally biased region" description="Pro residues" evidence="4">
    <location>
        <begin position="887"/>
        <end position="915"/>
    </location>
</feature>
<protein>
    <recommendedName>
        <fullName evidence="7">RING-type domain-containing protein</fullName>
    </recommendedName>
</protein>
<evidence type="ECO:0000256" key="4">
    <source>
        <dbReference type="SAM" id="MobiDB-lite"/>
    </source>
</evidence>
<feature type="compositionally biased region" description="Pro residues" evidence="4">
    <location>
        <begin position="316"/>
        <end position="364"/>
    </location>
</feature>
<feature type="compositionally biased region" description="Gly residues" evidence="4">
    <location>
        <begin position="773"/>
        <end position="832"/>
    </location>
</feature>
<evidence type="ECO:0008006" key="7">
    <source>
        <dbReference type="Google" id="ProtNLM"/>
    </source>
</evidence>
<keyword evidence="6" id="KW-1185">Reference proteome</keyword>
<evidence type="ECO:0000256" key="2">
    <source>
        <dbReference type="ARBA" id="ARBA00023043"/>
    </source>
</evidence>
<dbReference type="Pfam" id="PF00023">
    <property type="entry name" value="Ank"/>
    <property type="match status" value="1"/>
</dbReference>
<feature type="region of interest" description="Disordered" evidence="4">
    <location>
        <begin position="298"/>
        <end position="364"/>
    </location>
</feature>
<dbReference type="InterPro" id="IPR036770">
    <property type="entry name" value="Ankyrin_rpt-contain_sf"/>
</dbReference>
<comment type="caution">
    <text evidence="5">The sequence shown here is derived from an EMBL/GenBank/DDBJ whole genome shotgun (WGS) entry which is preliminary data.</text>
</comment>
<organism evidence="5 6">
    <name type="scientific">Pleodorina starrii</name>
    <dbReference type="NCBI Taxonomy" id="330485"/>
    <lineage>
        <taxon>Eukaryota</taxon>
        <taxon>Viridiplantae</taxon>
        <taxon>Chlorophyta</taxon>
        <taxon>core chlorophytes</taxon>
        <taxon>Chlorophyceae</taxon>
        <taxon>CS clade</taxon>
        <taxon>Chlamydomonadales</taxon>
        <taxon>Volvocaceae</taxon>
        <taxon>Pleodorina</taxon>
    </lineage>
</organism>
<feature type="compositionally biased region" description="Low complexity" evidence="4">
    <location>
        <begin position="298"/>
        <end position="315"/>
    </location>
</feature>
<dbReference type="PROSITE" id="PS50297">
    <property type="entry name" value="ANK_REP_REGION"/>
    <property type="match status" value="1"/>
</dbReference>
<dbReference type="PROSITE" id="PS50088">
    <property type="entry name" value="ANK_REPEAT"/>
    <property type="match status" value="1"/>
</dbReference>
<feature type="region of interest" description="Disordered" evidence="4">
    <location>
        <begin position="862"/>
        <end position="915"/>
    </location>
</feature>
<dbReference type="InterPro" id="IPR002110">
    <property type="entry name" value="Ankyrin_rpt"/>
</dbReference>
<sequence length="1027" mass="105924">MGNSASLPELVLEVVERNDVCKFQALVADINAVDPAVRTAILEYRDPKSGRTPLLTAAKMNHVQILQQVGGDSVVLRRMGMLIQLGANVHFMRFSGGALHEAAARRHEAALELLLAAGASPFAANAAGRTAMDEARARGHSGMVQAIEKRAEFCGSVAFKSVTLGSWSTWYEVLWAVLMPYLPYVPGGGDAASASADVGRQPPRRQLCLYTDQSDDTPRCRMWIDGATVTTHGLAGTEATLRLPTADWHPMGDLATCERGIGEGYDVFFRPADPTSPDAVAKFHQLVALLDGGSAAATAAAVNQRQQPQPQTEAPSAPPPSSMSSPEPPPPQPGVVRPSLPPQPGVVRPSLPPQPGVVRPSLPPQPGVVRPSLPQQLGELIFEVVESNEVCVLQAVVADIDAADPAVRTAILEYRDPKSGRTPLLTAAQMNHFQILQQLIELGANVHYMRPWGGALHEATARRHEAAVELLLAAGASPFAANAAGRTALDEAGASGHSGMVRAIEKRAEFCGLVAFKTETMGSLSSGYRVRWAVLMPYLPYIPGGGDVTSASADAGRPPPRRQLWLYNDQADYTPRCRMWVDGATVTTHGLAGTEATLRLLKVHGDSVGDLATCERGVGVGEGYDVFFRPADPTSPDAVAKFHQLVALLDGGSAAAAATTTATVAAATTATDVNRRQQPQPQTEAPSAPPPVLLPYPPLPPPQPVVVPPPPPQWVPYYPVPPPLYSSVPVLGEIAPMVEAAAAVVATAAAAAAAFPQPHQWRNDNAGVAPGAVAGGGGGGGSQVFGGGDGGSQVSGGGDGGSQVSGGGDGGSQVSGGGDGGSQVSGGGGGGSLELMEALPGESDVAFAARLASVYSATSGHSQQSLFPQQQQQQQQQPVTASLTAAPTPPRPPSPSSSPSSSPPPSPSPPPPPKPAAECVICMSAPLEAGFMHGSSLTAAPTPPRPPSPSSSPSSSPPPSPSPPPPPKPAAECVICMSAPLEAGFMHGDSVHFCVCRACSAHVAVGAPCPLCRQSVERVVGVYCVTD</sequence>
<feature type="compositionally biased region" description="Pro residues" evidence="4">
    <location>
        <begin position="687"/>
        <end position="696"/>
    </location>
</feature>
<feature type="region of interest" description="Disordered" evidence="4">
    <location>
        <begin position="933"/>
        <end position="969"/>
    </location>
</feature>
<dbReference type="EMBL" id="BRXU01000012">
    <property type="protein sequence ID" value="GLC55071.1"/>
    <property type="molecule type" value="Genomic_DNA"/>
</dbReference>
<evidence type="ECO:0000313" key="6">
    <source>
        <dbReference type="Proteomes" id="UP001165080"/>
    </source>
</evidence>
<feature type="compositionally biased region" description="Pro residues" evidence="4">
    <location>
        <begin position="941"/>
        <end position="969"/>
    </location>
</feature>
<dbReference type="PANTHER" id="PTHR24171">
    <property type="entry name" value="ANKYRIN REPEAT DOMAIN-CONTAINING PROTEIN 39-RELATED"/>
    <property type="match status" value="1"/>
</dbReference>
<keyword evidence="2 3" id="KW-0040">ANK repeat</keyword>
<dbReference type="Gene3D" id="1.25.40.20">
    <property type="entry name" value="Ankyrin repeat-containing domain"/>
    <property type="match status" value="2"/>
</dbReference>
<feature type="region of interest" description="Disordered" evidence="4">
    <location>
        <begin position="762"/>
        <end position="836"/>
    </location>
</feature>
<feature type="repeat" description="ANK" evidence="3">
    <location>
        <begin position="419"/>
        <end position="451"/>
    </location>
</feature>
<dbReference type="AlphaFoldDB" id="A0A9W6BPE4"/>
<dbReference type="Proteomes" id="UP001165080">
    <property type="component" value="Unassembled WGS sequence"/>
</dbReference>
<feature type="region of interest" description="Disordered" evidence="4">
    <location>
        <begin position="669"/>
        <end position="696"/>
    </location>
</feature>
<keyword evidence="1" id="KW-0677">Repeat</keyword>
<name>A0A9W6BPE4_9CHLO</name>
<proteinExistence type="predicted"/>